<keyword evidence="2" id="KW-1185">Reference proteome</keyword>
<evidence type="ECO:0000313" key="1">
    <source>
        <dbReference type="EMBL" id="UWZ57680.1"/>
    </source>
</evidence>
<dbReference type="RefSeq" id="WP_033360939.1">
    <property type="nucleotide sequence ID" value="NZ_CP073767.1"/>
</dbReference>
<dbReference type="Proteomes" id="UP001058003">
    <property type="component" value="Chromosome"/>
</dbReference>
<protein>
    <submittedName>
        <fullName evidence="1">Uncharacterized protein</fullName>
    </submittedName>
</protein>
<dbReference type="AlphaFoldDB" id="A0A9Q9IPK1"/>
<gene>
    <name evidence="1" type="ORF">Daura_16840</name>
</gene>
<accession>A0A9Q9IPK1</accession>
<evidence type="ECO:0000313" key="2">
    <source>
        <dbReference type="Proteomes" id="UP001058003"/>
    </source>
</evidence>
<reference evidence="1" key="1">
    <citation type="submission" date="2021-04" db="EMBL/GenBank/DDBJ databases">
        <title>Dactylosporangium aurantiacum NRRL B-8018 full assembly.</title>
        <authorList>
            <person name="Hartkoorn R.C."/>
            <person name="Beaudoing E."/>
            <person name="Hot D."/>
        </authorList>
    </citation>
    <scope>NUCLEOTIDE SEQUENCE</scope>
    <source>
        <strain evidence="1">NRRL B-8018</strain>
    </source>
</reference>
<dbReference type="KEGG" id="daur:Daura_16840"/>
<proteinExistence type="predicted"/>
<name>A0A9Q9IPK1_9ACTN</name>
<sequence>MNWDTVYGCDGTSGHVPALLRALAGPDPAPEAYSALFGHLYHQGARWQASAVVVPFLVDLVDDPATPDRAALAGMLAAVAVGDHRDDQLPFDVDAAYPDAGAITDEQVRQLNLFLAGEWPDDDPAEEFFWDRSGPDRWARDAYLALAARAATVTGWVGDADAGLAAVAAALLAWLPPAPDAVAALLAVPAGPARASANLTLAHLPAGGGRVDARLRALLDDPDARVALTAAIALAYRHGPATPEPALTMLAEAADHDRPLPADVPGWDFRALRGFVALALTRIGW</sequence>
<dbReference type="OrthoDB" id="292843at2"/>
<organism evidence="1 2">
    <name type="scientific">Dactylosporangium aurantiacum</name>
    <dbReference type="NCBI Taxonomy" id="35754"/>
    <lineage>
        <taxon>Bacteria</taxon>
        <taxon>Bacillati</taxon>
        <taxon>Actinomycetota</taxon>
        <taxon>Actinomycetes</taxon>
        <taxon>Micromonosporales</taxon>
        <taxon>Micromonosporaceae</taxon>
        <taxon>Dactylosporangium</taxon>
    </lineage>
</organism>
<dbReference type="EMBL" id="CP073767">
    <property type="protein sequence ID" value="UWZ57680.1"/>
    <property type="molecule type" value="Genomic_DNA"/>
</dbReference>